<dbReference type="PANTHER" id="PTHR30477:SF23">
    <property type="entry name" value="HIGH-AFFINITY ZINC UPTAKE SYSTEM MEMBRANE PROTEIN ZNUB"/>
    <property type="match status" value="1"/>
</dbReference>
<comment type="caution">
    <text evidence="15">The sequence shown here is derived from an EMBL/GenBank/DDBJ whole genome shotgun (WGS) entry which is preliminary data.</text>
</comment>
<dbReference type="AlphaFoldDB" id="A0A1F8DPT6"/>
<dbReference type="GO" id="GO:0006829">
    <property type="term" value="P:zinc ion transport"/>
    <property type="evidence" value="ECO:0007669"/>
    <property type="project" value="UniProtKB-KW"/>
</dbReference>
<comment type="subcellular location">
    <subcellularLocation>
        <location evidence="2 13">Cell membrane</location>
        <topology evidence="2 13">Multi-pass membrane protein</topology>
    </subcellularLocation>
</comment>
<sequence>METSLNQSLIIALAVGISSGAIGSFIILKKMALVGDALSHVALPGIALALVYAIDPFWGLLLSLLAAAAIVWWLEGKTKLSSEALVGILFTASLAIGILAIPDHELIESLFGEFPAFSPLALAIFAATAAALTIATFYLAKNFLFTIVSPELAKAHGLGKKYDLILLLIFATAVALGIKLVGALLMGALTIIPASVAKNISRNMKMYLPLSAALGGAISVGGVLIADKLSFVPGPTIVLFGVGLFAISLFFVKR</sequence>
<name>A0A1F8DPT6_9BACT</name>
<evidence type="ECO:0000256" key="12">
    <source>
        <dbReference type="ARBA" id="ARBA00040080"/>
    </source>
</evidence>
<comment type="function">
    <text evidence="1">Involved in the high-affinity zinc uptake transport system.</text>
</comment>
<gene>
    <name evidence="15" type="ORF">A3A20_00760</name>
</gene>
<evidence type="ECO:0000256" key="11">
    <source>
        <dbReference type="ARBA" id="ARBA00023136"/>
    </source>
</evidence>
<feature type="transmembrane region" description="Helical" evidence="14">
    <location>
        <begin position="6"/>
        <end position="28"/>
    </location>
</feature>
<keyword evidence="9 14" id="KW-1133">Transmembrane helix</keyword>
<dbReference type="EMBL" id="MGIR01000010">
    <property type="protein sequence ID" value="OGM90630.1"/>
    <property type="molecule type" value="Genomic_DNA"/>
</dbReference>
<organism evidence="15 16">
    <name type="scientific">Candidatus Wolfebacteria bacterium RIFCSPLOWO2_01_FULL_45_19</name>
    <dbReference type="NCBI Taxonomy" id="1802557"/>
    <lineage>
        <taxon>Bacteria</taxon>
        <taxon>Candidatus Wolfeibacteriota</taxon>
    </lineage>
</organism>
<feature type="transmembrane region" description="Helical" evidence="14">
    <location>
        <begin position="114"/>
        <end position="140"/>
    </location>
</feature>
<keyword evidence="8" id="KW-0864">Zinc transport</keyword>
<proteinExistence type="inferred from homology"/>
<reference evidence="15 16" key="1">
    <citation type="journal article" date="2016" name="Nat. Commun.">
        <title>Thousands of microbial genomes shed light on interconnected biogeochemical processes in an aquifer system.</title>
        <authorList>
            <person name="Anantharaman K."/>
            <person name="Brown C.T."/>
            <person name="Hug L.A."/>
            <person name="Sharon I."/>
            <person name="Castelle C.J."/>
            <person name="Probst A.J."/>
            <person name="Thomas B.C."/>
            <person name="Singh A."/>
            <person name="Wilkins M.J."/>
            <person name="Karaoz U."/>
            <person name="Brodie E.L."/>
            <person name="Williams K.H."/>
            <person name="Hubbard S.S."/>
            <person name="Banfield J.F."/>
        </authorList>
    </citation>
    <scope>NUCLEOTIDE SEQUENCE [LARGE SCALE GENOMIC DNA]</scope>
</reference>
<comment type="similarity">
    <text evidence="3 13">Belongs to the ABC-3 integral membrane protein family.</text>
</comment>
<dbReference type="Pfam" id="PF00950">
    <property type="entry name" value="ABC-3"/>
    <property type="match status" value="1"/>
</dbReference>
<dbReference type="SUPFAM" id="SSF81345">
    <property type="entry name" value="ABC transporter involved in vitamin B12 uptake, BtuC"/>
    <property type="match status" value="1"/>
</dbReference>
<evidence type="ECO:0000313" key="15">
    <source>
        <dbReference type="EMBL" id="OGM90630.1"/>
    </source>
</evidence>
<dbReference type="STRING" id="1802557.A3A20_00760"/>
<evidence type="ECO:0000256" key="6">
    <source>
        <dbReference type="ARBA" id="ARBA00022692"/>
    </source>
</evidence>
<protein>
    <recommendedName>
        <fullName evidence="12">High-affinity zinc uptake system membrane protein ZnuB</fullName>
    </recommendedName>
</protein>
<keyword evidence="5" id="KW-1003">Cell membrane</keyword>
<evidence type="ECO:0000256" key="7">
    <source>
        <dbReference type="ARBA" id="ARBA00022833"/>
    </source>
</evidence>
<evidence type="ECO:0000256" key="13">
    <source>
        <dbReference type="RuleBase" id="RU003943"/>
    </source>
</evidence>
<keyword evidence="4 13" id="KW-0813">Transport</keyword>
<dbReference type="PANTHER" id="PTHR30477">
    <property type="entry name" value="ABC-TRANSPORTER METAL-BINDING PROTEIN"/>
    <property type="match status" value="1"/>
</dbReference>
<keyword evidence="11 14" id="KW-0472">Membrane</keyword>
<keyword evidence="6 13" id="KW-0812">Transmembrane</keyword>
<dbReference type="GO" id="GO:0055085">
    <property type="term" value="P:transmembrane transport"/>
    <property type="evidence" value="ECO:0007669"/>
    <property type="project" value="InterPro"/>
</dbReference>
<evidence type="ECO:0000256" key="1">
    <source>
        <dbReference type="ARBA" id="ARBA00002313"/>
    </source>
</evidence>
<keyword evidence="7" id="KW-0862">Zinc</keyword>
<evidence type="ECO:0000256" key="8">
    <source>
        <dbReference type="ARBA" id="ARBA00022906"/>
    </source>
</evidence>
<evidence type="ECO:0000256" key="14">
    <source>
        <dbReference type="SAM" id="Phobius"/>
    </source>
</evidence>
<dbReference type="Proteomes" id="UP000178946">
    <property type="component" value="Unassembled WGS sequence"/>
</dbReference>
<evidence type="ECO:0000256" key="10">
    <source>
        <dbReference type="ARBA" id="ARBA00023065"/>
    </source>
</evidence>
<feature type="transmembrane region" description="Helical" evidence="14">
    <location>
        <begin position="49"/>
        <end position="72"/>
    </location>
</feature>
<evidence type="ECO:0000256" key="9">
    <source>
        <dbReference type="ARBA" id="ARBA00022989"/>
    </source>
</evidence>
<keyword evidence="10" id="KW-0406">Ion transport</keyword>
<evidence type="ECO:0000256" key="5">
    <source>
        <dbReference type="ARBA" id="ARBA00022475"/>
    </source>
</evidence>
<dbReference type="InterPro" id="IPR001626">
    <property type="entry name" value="ABC_TroCD"/>
</dbReference>
<feature type="transmembrane region" description="Helical" evidence="14">
    <location>
        <begin position="164"/>
        <end position="194"/>
    </location>
</feature>
<feature type="transmembrane region" description="Helical" evidence="14">
    <location>
        <begin position="84"/>
        <end position="102"/>
    </location>
</feature>
<feature type="transmembrane region" description="Helical" evidence="14">
    <location>
        <begin position="206"/>
        <end position="226"/>
    </location>
</feature>
<dbReference type="GO" id="GO:0043190">
    <property type="term" value="C:ATP-binding cassette (ABC) transporter complex"/>
    <property type="evidence" value="ECO:0007669"/>
    <property type="project" value="InterPro"/>
</dbReference>
<evidence type="ECO:0000256" key="4">
    <source>
        <dbReference type="ARBA" id="ARBA00022448"/>
    </source>
</evidence>
<evidence type="ECO:0000256" key="3">
    <source>
        <dbReference type="ARBA" id="ARBA00008034"/>
    </source>
</evidence>
<evidence type="ECO:0000256" key="2">
    <source>
        <dbReference type="ARBA" id="ARBA00004651"/>
    </source>
</evidence>
<feature type="transmembrane region" description="Helical" evidence="14">
    <location>
        <begin position="232"/>
        <end position="252"/>
    </location>
</feature>
<dbReference type="Gene3D" id="1.10.3470.10">
    <property type="entry name" value="ABC transporter involved in vitamin B12 uptake, BtuC"/>
    <property type="match status" value="1"/>
</dbReference>
<dbReference type="InterPro" id="IPR037294">
    <property type="entry name" value="ABC_BtuC-like"/>
</dbReference>
<dbReference type="GO" id="GO:0010043">
    <property type="term" value="P:response to zinc ion"/>
    <property type="evidence" value="ECO:0007669"/>
    <property type="project" value="TreeGrafter"/>
</dbReference>
<accession>A0A1F8DPT6</accession>
<evidence type="ECO:0000313" key="16">
    <source>
        <dbReference type="Proteomes" id="UP000178946"/>
    </source>
</evidence>